<dbReference type="EMBL" id="LT158599">
    <property type="protein sequence ID" value="CVK34450.1"/>
    <property type="molecule type" value="Genomic_DNA"/>
</dbReference>
<dbReference type="Gene3D" id="1.10.10.10">
    <property type="entry name" value="Winged helix-like DNA-binding domain superfamily/Winged helix DNA-binding domain"/>
    <property type="match status" value="1"/>
</dbReference>
<keyword evidence="1" id="KW-0805">Transcription regulation</keyword>
<dbReference type="Pfam" id="PF01638">
    <property type="entry name" value="HxlR"/>
    <property type="match status" value="1"/>
</dbReference>
<dbReference type="KEGG" id="mema:MMAB1_3237"/>
<organism evidence="5 6">
    <name type="scientific">Methanoculleus bourgensis</name>
    <dbReference type="NCBI Taxonomy" id="83986"/>
    <lineage>
        <taxon>Archaea</taxon>
        <taxon>Methanobacteriati</taxon>
        <taxon>Methanobacteriota</taxon>
        <taxon>Stenosarchaea group</taxon>
        <taxon>Methanomicrobia</taxon>
        <taxon>Methanomicrobiales</taxon>
        <taxon>Methanomicrobiaceae</taxon>
        <taxon>Methanoculleus</taxon>
    </lineage>
</organism>
<feature type="domain" description="HTH hxlR-type" evidence="4">
    <location>
        <begin position="1"/>
        <end position="67"/>
    </location>
</feature>
<reference evidence="5 6" key="1">
    <citation type="submission" date="2016-01" db="EMBL/GenBank/DDBJ databases">
        <authorList>
            <person name="Manzoor S."/>
        </authorList>
    </citation>
    <scope>NUCLEOTIDE SEQUENCE [LARGE SCALE GENOMIC DNA]</scope>
    <source>
        <strain evidence="5">Methanoculleus sp MAB1</strain>
    </source>
</reference>
<dbReference type="GO" id="GO:0003677">
    <property type="term" value="F:DNA binding"/>
    <property type="evidence" value="ECO:0007669"/>
    <property type="project" value="UniProtKB-KW"/>
</dbReference>
<evidence type="ECO:0000313" key="6">
    <source>
        <dbReference type="Proteomes" id="UP000069850"/>
    </source>
</evidence>
<dbReference type="InterPro" id="IPR036388">
    <property type="entry name" value="WH-like_DNA-bd_sf"/>
</dbReference>
<proteinExistence type="predicted"/>
<evidence type="ECO:0000259" key="4">
    <source>
        <dbReference type="PROSITE" id="PS51118"/>
    </source>
</evidence>
<dbReference type="InterPro" id="IPR036390">
    <property type="entry name" value="WH_DNA-bd_sf"/>
</dbReference>
<keyword evidence="3" id="KW-0804">Transcription</keyword>
<dbReference type="InterPro" id="IPR002577">
    <property type="entry name" value="HTH_HxlR"/>
</dbReference>
<dbReference type="AlphaFoldDB" id="A0A0X8XZY0"/>
<accession>A0A0X8XZY0</accession>
<evidence type="ECO:0000256" key="3">
    <source>
        <dbReference type="ARBA" id="ARBA00023163"/>
    </source>
</evidence>
<evidence type="ECO:0000256" key="2">
    <source>
        <dbReference type="ARBA" id="ARBA00023125"/>
    </source>
</evidence>
<dbReference type="Proteomes" id="UP000069850">
    <property type="component" value="Chromosome 1"/>
</dbReference>
<name>A0A0X8XZY0_9EURY</name>
<dbReference type="SUPFAM" id="SSF46785">
    <property type="entry name" value="Winged helix' DNA-binding domain"/>
    <property type="match status" value="1"/>
</dbReference>
<sequence length="87" mass="9812">MEILGGISPKSLTDTLKELQNEGLIQREAFPEIPPRVEYSLTEDGRQLCEAIIPLVRWAEKRDNLPEKTCHATCGFSEGCPSRREGR</sequence>
<gene>
    <name evidence="5" type="ORF">MMAB1_3237</name>
</gene>
<protein>
    <submittedName>
        <fullName evidence="5">HTH-type transcriptional regulator ytfH</fullName>
    </submittedName>
</protein>
<dbReference type="PROSITE" id="PS51118">
    <property type="entry name" value="HTH_HXLR"/>
    <property type="match status" value="1"/>
</dbReference>
<keyword evidence="2" id="KW-0238">DNA-binding</keyword>
<evidence type="ECO:0000256" key="1">
    <source>
        <dbReference type="ARBA" id="ARBA00023015"/>
    </source>
</evidence>
<dbReference type="PANTHER" id="PTHR33204">
    <property type="entry name" value="TRANSCRIPTIONAL REGULATOR, MARR FAMILY"/>
    <property type="match status" value="1"/>
</dbReference>
<dbReference type="PANTHER" id="PTHR33204:SF18">
    <property type="entry name" value="TRANSCRIPTIONAL REGULATORY PROTEIN"/>
    <property type="match status" value="1"/>
</dbReference>
<evidence type="ECO:0000313" key="5">
    <source>
        <dbReference type="EMBL" id="CVK34450.1"/>
    </source>
</evidence>